<evidence type="ECO:0000256" key="2">
    <source>
        <dbReference type="SAM" id="MobiDB-lite"/>
    </source>
</evidence>
<dbReference type="Pfam" id="PF00884">
    <property type="entry name" value="Sulfatase"/>
    <property type="match status" value="1"/>
</dbReference>
<feature type="region of interest" description="Disordered" evidence="2">
    <location>
        <begin position="597"/>
        <end position="618"/>
    </location>
</feature>
<keyword evidence="5" id="KW-1185">Reference proteome</keyword>
<feature type="domain" description="Sulfatase N-terminal" evidence="3">
    <location>
        <begin position="435"/>
        <end position="728"/>
    </location>
</feature>
<sequence>MDARRASALLARAFTGIERRIHRAWKGLRLNIGLRVPVKIDPVATPLTLDLFGTLSSLRILRFDLPRPAWSRIAVSALLLGTACAWSACSGRDDSRGSTGDSNASGSSGPIGLQSLAWRRPVGADSATNDAPETVVVATFRPDREGAPWRSSAPGGTEDVEFLAGRDADGKKRLVHGTVLEGQGSGKRLEIDLNGIDERFNEVIVEAQTFTRRGELVTVRARSGGKIVASSAGAKLNGASGLQPVVLSLPGTGGLQGPPESLSVLFTGNKDDRIVVTSVTLLRREWSRYLPSVESPGHRLSGDHYRESVGLLAGSPLEIDIPDIAGGTLEFSLAQVPGMTPAGQRLSARVTVRRGDREIASETFDFGAAASESEALGWHDCRMDLSSQGAGPAVVSLELLGSDLAGGGTGVPTLSLVSTPALAIRSQDPEIEPVPTVVLITSDTHRADHIGLSEGAKLVFTPALDELGLAGVNFLNCYSSTNVTSPSHAALLTGMHPRDTRIVTNDVRLSERANTLAEHFQDAGYATFAVTSAPHLVDPTSGFGQGFRRMGGSALEVRDAAVSVAQARDWMRSAEGLPVFLWLHLFDAHDPYAPPEPFSGRYYPEDEDPRDPTRESSLSADLIPAWGKGVTDPETFFRAEYRAEIDYLDSELARLLDEPRVRAGITAFTADHGENFGEHQIWFSHGGLYPSTLHIPLLMRWPGGPTHLKTNVPVRQIDVGRTLLNLAGLDAVDHPGRDLRWAIDEPTLTNPRFFLSVRGVEAGVEADGWLLNLSLDDHGLLRSEKRRPFGRVELFHLAEDPEAAVDVLQENLPRARKMRARLIEWLTSGEGSGLAAESETSEELVALLAELGYSGSDEEASTDWWDPETRSGGAWETSPWRLLFED</sequence>
<evidence type="ECO:0000313" key="4">
    <source>
        <dbReference type="EMBL" id="QDV10005.1"/>
    </source>
</evidence>
<dbReference type="SUPFAM" id="SSF53649">
    <property type="entry name" value="Alkaline phosphatase-like"/>
    <property type="match status" value="1"/>
</dbReference>
<organism evidence="4 5">
    <name type="scientific">Saltatorellus ferox</name>
    <dbReference type="NCBI Taxonomy" id="2528018"/>
    <lineage>
        <taxon>Bacteria</taxon>
        <taxon>Pseudomonadati</taxon>
        <taxon>Planctomycetota</taxon>
        <taxon>Planctomycetia</taxon>
        <taxon>Planctomycetia incertae sedis</taxon>
        <taxon>Saltatorellus</taxon>
    </lineage>
</organism>
<dbReference type="PANTHER" id="PTHR42693:SF33">
    <property type="entry name" value="ARYLSULFATASE"/>
    <property type="match status" value="1"/>
</dbReference>
<dbReference type="Proteomes" id="UP000320390">
    <property type="component" value="Chromosome"/>
</dbReference>
<dbReference type="InterPro" id="IPR050738">
    <property type="entry name" value="Sulfatase"/>
</dbReference>
<accession>A0A518F0Z3</accession>
<dbReference type="PANTHER" id="PTHR42693">
    <property type="entry name" value="ARYLSULFATASE FAMILY MEMBER"/>
    <property type="match status" value="1"/>
</dbReference>
<comment type="similarity">
    <text evidence="1">Belongs to the sulfatase family.</text>
</comment>
<name>A0A518F0Z3_9BACT</name>
<dbReference type="Gene3D" id="3.40.720.10">
    <property type="entry name" value="Alkaline Phosphatase, subunit A"/>
    <property type="match status" value="1"/>
</dbReference>
<proteinExistence type="inferred from homology"/>
<dbReference type="EMBL" id="CP036434">
    <property type="protein sequence ID" value="QDV10005.1"/>
    <property type="molecule type" value="Genomic_DNA"/>
</dbReference>
<keyword evidence="4" id="KW-0378">Hydrolase</keyword>
<evidence type="ECO:0000259" key="3">
    <source>
        <dbReference type="Pfam" id="PF00884"/>
    </source>
</evidence>
<feature type="region of interest" description="Disordered" evidence="2">
    <location>
        <begin position="91"/>
        <end position="113"/>
    </location>
</feature>
<reference evidence="4 5" key="1">
    <citation type="submission" date="2019-02" db="EMBL/GenBank/DDBJ databases">
        <title>Deep-cultivation of Planctomycetes and their phenomic and genomic characterization uncovers novel biology.</title>
        <authorList>
            <person name="Wiegand S."/>
            <person name="Jogler M."/>
            <person name="Boedeker C."/>
            <person name="Pinto D."/>
            <person name="Vollmers J."/>
            <person name="Rivas-Marin E."/>
            <person name="Kohn T."/>
            <person name="Peeters S.H."/>
            <person name="Heuer A."/>
            <person name="Rast P."/>
            <person name="Oberbeckmann S."/>
            <person name="Bunk B."/>
            <person name="Jeske O."/>
            <person name="Meyerdierks A."/>
            <person name="Storesund J.E."/>
            <person name="Kallscheuer N."/>
            <person name="Luecker S."/>
            <person name="Lage O.M."/>
            <person name="Pohl T."/>
            <person name="Merkel B.J."/>
            <person name="Hornburger P."/>
            <person name="Mueller R.-W."/>
            <person name="Bruemmer F."/>
            <person name="Labrenz M."/>
            <person name="Spormann A.M."/>
            <person name="Op den Camp H."/>
            <person name="Overmann J."/>
            <person name="Amann R."/>
            <person name="Jetten M.S.M."/>
            <person name="Mascher T."/>
            <person name="Medema M.H."/>
            <person name="Devos D.P."/>
            <person name="Kaster A.-K."/>
            <person name="Ovreas L."/>
            <person name="Rohde M."/>
            <person name="Galperin M.Y."/>
            <person name="Jogler C."/>
        </authorList>
    </citation>
    <scope>NUCLEOTIDE SEQUENCE [LARGE SCALE GENOMIC DNA]</scope>
    <source>
        <strain evidence="4 5">Poly30</strain>
    </source>
</reference>
<gene>
    <name evidence="4" type="ORF">Poly30_55660</name>
</gene>
<evidence type="ECO:0000256" key="1">
    <source>
        <dbReference type="ARBA" id="ARBA00008779"/>
    </source>
</evidence>
<protein>
    <submittedName>
        <fullName evidence="4">Arylsulfatase</fullName>
        <ecNumber evidence="4">3.1.6.1</ecNumber>
    </submittedName>
</protein>
<dbReference type="GO" id="GO:0004065">
    <property type="term" value="F:arylsulfatase activity"/>
    <property type="evidence" value="ECO:0007669"/>
    <property type="project" value="UniProtKB-EC"/>
</dbReference>
<dbReference type="CDD" id="cd16148">
    <property type="entry name" value="sulfatase_like"/>
    <property type="match status" value="1"/>
</dbReference>
<dbReference type="InterPro" id="IPR000917">
    <property type="entry name" value="Sulfatase_N"/>
</dbReference>
<dbReference type="EC" id="3.1.6.1" evidence="4"/>
<dbReference type="InterPro" id="IPR017850">
    <property type="entry name" value="Alkaline_phosphatase_core_sf"/>
</dbReference>
<feature type="compositionally biased region" description="Polar residues" evidence="2">
    <location>
        <begin position="97"/>
        <end position="108"/>
    </location>
</feature>
<evidence type="ECO:0000313" key="5">
    <source>
        <dbReference type="Proteomes" id="UP000320390"/>
    </source>
</evidence>
<dbReference type="AlphaFoldDB" id="A0A518F0Z3"/>